<feature type="transmembrane region" description="Helical" evidence="5">
    <location>
        <begin position="64"/>
        <end position="84"/>
    </location>
</feature>
<keyword evidence="7" id="KW-1185">Reference proteome</keyword>
<accession>A0A4S4FLT6</accession>
<dbReference type="GO" id="GO:0012505">
    <property type="term" value="C:endomembrane system"/>
    <property type="evidence" value="ECO:0007669"/>
    <property type="project" value="UniProtKB-SubCell"/>
</dbReference>
<evidence type="ECO:0000256" key="5">
    <source>
        <dbReference type="SAM" id="Phobius"/>
    </source>
</evidence>
<name>A0A4S4FLT6_9MICO</name>
<keyword evidence="2 5" id="KW-0812">Transmembrane</keyword>
<dbReference type="Pfam" id="PF04191">
    <property type="entry name" value="PEMT"/>
    <property type="match status" value="1"/>
</dbReference>
<feature type="transmembrane region" description="Helical" evidence="5">
    <location>
        <begin position="136"/>
        <end position="161"/>
    </location>
</feature>
<comment type="caution">
    <text evidence="6">The sequence shown here is derived from an EMBL/GenBank/DDBJ whole genome shotgun (WGS) entry which is preliminary data.</text>
</comment>
<dbReference type="InterPro" id="IPR007318">
    <property type="entry name" value="Phopholipid_MeTrfase"/>
</dbReference>
<evidence type="ECO:0000256" key="4">
    <source>
        <dbReference type="ARBA" id="ARBA00023136"/>
    </source>
</evidence>
<feature type="transmembrane region" description="Helical" evidence="5">
    <location>
        <begin position="90"/>
        <end position="115"/>
    </location>
</feature>
<dbReference type="AlphaFoldDB" id="A0A4S4FLT6"/>
<feature type="transmembrane region" description="Helical" evidence="5">
    <location>
        <begin position="181"/>
        <end position="200"/>
    </location>
</feature>
<keyword evidence="6" id="KW-0489">Methyltransferase</keyword>
<dbReference type="RefSeq" id="WP_136425096.1">
    <property type="nucleotide sequence ID" value="NZ_SSSN01000011.1"/>
</dbReference>
<protein>
    <submittedName>
        <fullName evidence="6">Isoprenylcysteine carboxylmethyltransferase family protein</fullName>
    </submittedName>
</protein>
<evidence type="ECO:0000256" key="2">
    <source>
        <dbReference type="ARBA" id="ARBA00022692"/>
    </source>
</evidence>
<comment type="subcellular location">
    <subcellularLocation>
        <location evidence="1">Endomembrane system</location>
        <topology evidence="1">Multi-pass membrane protein</topology>
    </subcellularLocation>
</comment>
<dbReference type="OrthoDB" id="941586at2"/>
<reference evidence="6 7" key="1">
    <citation type="submission" date="2019-04" db="EMBL/GenBank/DDBJ databases">
        <authorList>
            <person name="Jiang L."/>
        </authorList>
    </citation>
    <scope>NUCLEOTIDE SEQUENCE [LARGE SCALE GENOMIC DNA]</scope>
    <source>
        <strain evidence="6 7">YIM 131861</strain>
    </source>
</reference>
<feature type="transmembrane region" description="Helical" evidence="5">
    <location>
        <begin position="7"/>
        <end position="26"/>
    </location>
</feature>
<keyword evidence="6" id="KW-0808">Transferase</keyword>
<dbReference type="GO" id="GO:0008168">
    <property type="term" value="F:methyltransferase activity"/>
    <property type="evidence" value="ECO:0007669"/>
    <property type="project" value="UniProtKB-KW"/>
</dbReference>
<evidence type="ECO:0000313" key="7">
    <source>
        <dbReference type="Proteomes" id="UP000307380"/>
    </source>
</evidence>
<dbReference type="Proteomes" id="UP000307380">
    <property type="component" value="Unassembled WGS sequence"/>
</dbReference>
<sequence>MSWGRVYFAIQAIAGAAWWAAVFVFPPVRGATLGSLDPVVIAILDIPLFVVGSALAASGLKAAAVATTAWTLIVTVALGVYATMTGEAGWGVLLMSVSAGGSLLALSLTLIGRVPTEWIIAGPFGFRPADMRARPAAHLMLTALEIVIFWGLFLGVIPLVLSGLELRWGLGIPFPAAARPVGVVVLVFASALGLWSAAVMSRIGGGTPLPAAMPNRLVIAGPYRVVRNPMALASIAQGVAVGLLLSSWLVVLYAISGALLWNYAVRPHEERDLEARFGDEFRRYRAAVRCWWPRLRPYVPAPARDDGQYALGG</sequence>
<evidence type="ECO:0000256" key="3">
    <source>
        <dbReference type="ARBA" id="ARBA00022989"/>
    </source>
</evidence>
<feature type="transmembrane region" description="Helical" evidence="5">
    <location>
        <begin position="38"/>
        <end position="57"/>
    </location>
</feature>
<keyword evidence="3 5" id="KW-1133">Transmembrane helix</keyword>
<dbReference type="Gene3D" id="1.20.120.1630">
    <property type="match status" value="1"/>
</dbReference>
<gene>
    <name evidence="6" type="ORF">E6C70_13620</name>
</gene>
<organism evidence="6 7">
    <name type="scientific">Orlajensenia flava</name>
    <dbReference type="NCBI Taxonomy" id="2565934"/>
    <lineage>
        <taxon>Bacteria</taxon>
        <taxon>Bacillati</taxon>
        <taxon>Actinomycetota</taxon>
        <taxon>Actinomycetes</taxon>
        <taxon>Micrococcales</taxon>
        <taxon>Microbacteriaceae</taxon>
        <taxon>Orlajensenia</taxon>
    </lineage>
</organism>
<evidence type="ECO:0000313" key="6">
    <source>
        <dbReference type="EMBL" id="THG31329.1"/>
    </source>
</evidence>
<feature type="transmembrane region" description="Helical" evidence="5">
    <location>
        <begin position="231"/>
        <end position="255"/>
    </location>
</feature>
<dbReference type="EMBL" id="SSSN01000011">
    <property type="protein sequence ID" value="THG31329.1"/>
    <property type="molecule type" value="Genomic_DNA"/>
</dbReference>
<proteinExistence type="predicted"/>
<dbReference type="GO" id="GO:0032259">
    <property type="term" value="P:methylation"/>
    <property type="evidence" value="ECO:0007669"/>
    <property type="project" value="UniProtKB-KW"/>
</dbReference>
<keyword evidence="4 5" id="KW-0472">Membrane</keyword>
<evidence type="ECO:0000256" key="1">
    <source>
        <dbReference type="ARBA" id="ARBA00004127"/>
    </source>
</evidence>